<proteinExistence type="inferred from homology"/>
<comment type="subcellular location">
    <subcellularLocation>
        <location evidence="1">Endoplasmic reticulum membrane</location>
        <topology evidence="1">Single-pass type I membrane protein</topology>
    </subcellularLocation>
</comment>
<keyword evidence="9" id="KW-0961">Cell wall biogenesis/degradation</keyword>
<evidence type="ECO:0000256" key="9">
    <source>
        <dbReference type="ARBA" id="ARBA00023316"/>
    </source>
</evidence>
<accession>A0A5E8B7Q0</accession>
<evidence type="ECO:0000256" key="5">
    <source>
        <dbReference type="ARBA" id="ARBA00022729"/>
    </source>
</evidence>
<dbReference type="GO" id="GO:0005789">
    <property type="term" value="C:endoplasmic reticulum membrane"/>
    <property type="evidence" value="ECO:0007669"/>
    <property type="project" value="UniProtKB-SubCell"/>
</dbReference>
<feature type="signal peptide" evidence="12">
    <location>
        <begin position="1"/>
        <end position="19"/>
    </location>
</feature>
<dbReference type="GO" id="GO:0006078">
    <property type="term" value="P:(1-&gt;6)-beta-D-glucan biosynthetic process"/>
    <property type="evidence" value="ECO:0007669"/>
    <property type="project" value="TreeGrafter"/>
</dbReference>
<feature type="region of interest" description="Disordered" evidence="10">
    <location>
        <begin position="285"/>
        <end position="323"/>
    </location>
</feature>
<dbReference type="RefSeq" id="XP_031852326.1">
    <property type="nucleotide sequence ID" value="XM_031996435.1"/>
</dbReference>
<keyword evidence="4 11" id="KW-0812">Transmembrane</keyword>
<feature type="compositionally biased region" description="Basic and acidic residues" evidence="10">
    <location>
        <begin position="285"/>
        <end position="309"/>
    </location>
</feature>
<evidence type="ECO:0000256" key="1">
    <source>
        <dbReference type="ARBA" id="ARBA00004115"/>
    </source>
</evidence>
<evidence type="ECO:0000313" key="13">
    <source>
        <dbReference type="EMBL" id="VVT47444.1"/>
    </source>
</evidence>
<comment type="similarity">
    <text evidence="2">Belongs to the BIG1 family.</text>
</comment>
<dbReference type="PANTHER" id="PTHR28285:SF1">
    <property type="entry name" value="PROTEIN BIG1"/>
    <property type="match status" value="1"/>
</dbReference>
<dbReference type="OrthoDB" id="9985059at2759"/>
<dbReference type="AlphaFoldDB" id="A0A5E8B7Q0"/>
<gene>
    <name evidence="13" type="ORF">SAPINGB_P001714</name>
</gene>
<evidence type="ECO:0000256" key="4">
    <source>
        <dbReference type="ARBA" id="ARBA00022692"/>
    </source>
</evidence>
<keyword evidence="14" id="KW-1185">Reference proteome</keyword>
<sequence>MIRLSSFCLFVVFISNVYASLSPGVNTEPTRFSQYFLDSHDAAYPLKTYPLFIGSHKEIISLRDAIPYNKDDPQASSISTTQLDQHVIEDQLYSILSECSSDALIIINQPGIEAADFDEHLAYVPPPSLAADGSETNAPHPLWSNFVRYFKRAGTFLPYLHTSSPLDLKKLSNFYVTHCGAEEVVANARNPADPISKYIDTRKRVIQVSFDPVPPLSEESSKNLRNKILAYNDHVLSRIINVVPSPFVTIIYTSISKAEIATSPPGPYSKYPIIEEILLNSKDPKNRDSWRANEHRLKSKPDAKRDSSARRRLPLMQEKQEKERARRVAEMQARKKRDTGLIQERLDAFLSPEAIVSCAVVVLFVFVLYKIACLMRWVASSFLGSSTVDEPVEKVKSLEKSSATATGAKTTSSIKSFKNT</sequence>
<dbReference type="InterPro" id="IPR037654">
    <property type="entry name" value="Big1"/>
</dbReference>
<evidence type="ECO:0000256" key="7">
    <source>
        <dbReference type="ARBA" id="ARBA00022989"/>
    </source>
</evidence>
<evidence type="ECO:0000256" key="6">
    <source>
        <dbReference type="ARBA" id="ARBA00022824"/>
    </source>
</evidence>
<evidence type="ECO:0000256" key="10">
    <source>
        <dbReference type="SAM" id="MobiDB-lite"/>
    </source>
</evidence>
<keyword evidence="7 11" id="KW-1133">Transmembrane helix</keyword>
<evidence type="ECO:0000256" key="12">
    <source>
        <dbReference type="SAM" id="SignalP"/>
    </source>
</evidence>
<dbReference type="EMBL" id="CABVLU010000001">
    <property type="protein sequence ID" value="VVT47444.1"/>
    <property type="molecule type" value="Genomic_DNA"/>
</dbReference>
<feature type="chain" id="PRO_5023003503" description="Protein BIG1" evidence="12">
    <location>
        <begin position="20"/>
        <end position="420"/>
    </location>
</feature>
<dbReference type="Proteomes" id="UP000398389">
    <property type="component" value="Unassembled WGS sequence"/>
</dbReference>
<evidence type="ECO:0000256" key="3">
    <source>
        <dbReference type="ARBA" id="ARBA00022089"/>
    </source>
</evidence>
<organism evidence="13 14">
    <name type="scientific">Magnusiomyces paraingens</name>
    <dbReference type="NCBI Taxonomy" id="2606893"/>
    <lineage>
        <taxon>Eukaryota</taxon>
        <taxon>Fungi</taxon>
        <taxon>Dikarya</taxon>
        <taxon>Ascomycota</taxon>
        <taxon>Saccharomycotina</taxon>
        <taxon>Dipodascomycetes</taxon>
        <taxon>Dipodascales</taxon>
        <taxon>Dipodascaceae</taxon>
        <taxon>Magnusiomyces</taxon>
    </lineage>
</organism>
<dbReference type="PANTHER" id="PTHR28285">
    <property type="entry name" value="PROTEIN BIG1"/>
    <property type="match status" value="1"/>
</dbReference>
<evidence type="ECO:0000313" key="14">
    <source>
        <dbReference type="Proteomes" id="UP000398389"/>
    </source>
</evidence>
<feature type="compositionally biased region" description="Low complexity" evidence="10">
    <location>
        <begin position="400"/>
        <end position="420"/>
    </location>
</feature>
<dbReference type="GeneID" id="43580535"/>
<feature type="transmembrane region" description="Helical" evidence="11">
    <location>
        <begin position="354"/>
        <end position="372"/>
    </location>
</feature>
<keyword evidence="5 12" id="KW-0732">Signal</keyword>
<dbReference type="GO" id="GO:0009272">
    <property type="term" value="P:fungal-type cell wall biogenesis"/>
    <property type="evidence" value="ECO:0007669"/>
    <property type="project" value="TreeGrafter"/>
</dbReference>
<dbReference type="GO" id="GO:0071555">
    <property type="term" value="P:cell wall organization"/>
    <property type="evidence" value="ECO:0007669"/>
    <property type="project" value="UniProtKB-KW"/>
</dbReference>
<keyword evidence="6" id="KW-0256">Endoplasmic reticulum</keyword>
<protein>
    <recommendedName>
        <fullName evidence="3">Protein BIG1</fullName>
    </recommendedName>
</protein>
<name>A0A5E8B7Q0_9ASCO</name>
<evidence type="ECO:0000256" key="11">
    <source>
        <dbReference type="SAM" id="Phobius"/>
    </source>
</evidence>
<feature type="region of interest" description="Disordered" evidence="10">
    <location>
        <begin position="399"/>
        <end position="420"/>
    </location>
</feature>
<reference evidence="13 14" key="1">
    <citation type="submission" date="2019-09" db="EMBL/GenBank/DDBJ databases">
        <authorList>
            <person name="Brejova B."/>
        </authorList>
    </citation>
    <scope>NUCLEOTIDE SEQUENCE [LARGE SCALE GENOMIC DNA]</scope>
</reference>
<evidence type="ECO:0000256" key="2">
    <source>
        <dbReference type="ARBA" id="ARBA00008203"/>
    </source>
</evidence>
<evidence type="ECO:0000256" key="8">
    <source>
        <dbReference type="ARBA" id="ARBA00023136"/>
    </source>
</evidence>
<keyword evidence="8 11" id="KW-0472">Membrane</keyword>